<keyword evidence="2" id="KW-1185">Reference proteome</keyword>
<protein>
    <submittedName>
        <fullName evidence="1">Uncharacterized protein</fullName>
    </submittedName>
</protein>
<accession>A0A319DJW5</accession>
<reference evidence="1 2" key="1">
    <citation type="submission" date="2018-02" db="EMBL/GenBank/DDBJ databases">
        <title>The genomes of Aspergillus section Nigri reveals drivers in fungal speciation.</title>
        <authorList>
            <consortium name="DOE Joint Genome Institute"/>
            <person name="Vesth T.C."/>
            <person name="Nybo J."/>
            <person name="Theobald S."/>
            <person name="Brandl J."/>
            <person name="Frisvad J.C."/>
            <person name="Nielsen K.F."/>
            <person name="Lyhne E.K."/>
            <person name="Kogle M.E."/>
            <person name="Kuo A."/>
            <person name="Riley R."/>
            <person name="Clum A."/>
            <person name="Nolan M."/>
            <person name="Lipzen A."/>
            <person name="Salamov A."/>
            <person name="Henrissat B."/>
            <person name="Wiebenga A."/>
            <person name="De vries R.P."/>
            <person name="Grigoriev I.V."/>
            <person name="Mortensen U.H."/>
            <person name="Andersen M.R."/>
            <person name="Baker S.E."/>
        </authorList>
    </citation>
    <scope>NUCLEOTIDE SEQUENCE [LARGE SCALE GENOMIC DNA]</scope>
    <source>
        <strain evidence="1 2">CBS 707.79</strain>
    </source>
</reference>
<sequence>MLCPATQVRIFRRTYTHIFSFWLAVLLHRNPRVLVIIFSLLALELVSTESGSSAIRQPCSPARASAIERPVLLRPSRISRIAKLPRDALSFSPMSASPYEAVPVNLVFLYEGGRVKRNQSDPLG</sequence>
<organism evidence="1 2">
    <name type="scientific">Aspergillus ellipticus CBS 707.79</name>
    <dbReference type="NCBI Taxonomy" id="1448320"/>
    <lineage>
        <taxon>Eukaryota</taxon>
        <taxon>Fungi</taxon>
        <taxon>Dikarya</taxon>
        <taxon>Ascomycota</taxon>
        <taxon>Pezizomycotina</taxon>
        <taxon>Eurotiomycetes</taxon>
        <taxon>Eurotiomycetidae</taxon>
        <taxon>Eurotiales</taxon>
        <taxon>Aspergillaceae</taxon>
        <taxon>Aspergillus</taxon>
        <taxon>Aspergillus subgen. Circumdati</taxon>
    </lineage>
</organism>
<gene>
    <name evidence="1" type="ORF">BO71DRAFT_101749</name>
</gene>
<dbReference type="AlphaFoldDB" id="A0A319DJW5"/>
<dbReference type="EMBL" id="KZ825818">
    <property type="protein sequence ID" value="PYH97806.1"/>
    <property type="molecule type" value="Genomic_DNA"/>
</dbReference>
<proteinExistence type="predicted"/>
<dbReference type="VEuPathDB" id="FungiDB:BO71DRAFT_101749"/>
<evidence type="ECO:0000313" key="1">
    <source>
        <dbReference type="EMBL" id="PYH97806.1"/>
    </source>
</evidence>
<name>A0A319DJW5_9EURO</name>
<dbReference type="Proteomes" id="UP000247810">
    <property type="component" value="Unassembled WGS sequence"/>
</dbReference>
<evidence type="ECO:0000313" key="2">
    <source>
        <dbReference type="Proteomes" id="UP000247810"/>
    </source>
</evidence>